<dbReference type="InterPro" id="IPR047867">
    <property type="entry name" value="Ribosomal_uL22_bac/org-type"/>
</dbReference>
<evidence type="ECO:0000256" key="2">
    <source>
        <dbReference type="ARBA" id="ARBA00022980"/>
    </source>
</evidence>
<dbReference type="GO" id="GO:0005762">
    <property type="term" value="C:mitochondrial large ribosomal subunit"/>
    <property type="evidence" value="ECO:0007669"/>
    <property type="project" value="TreeGrafter"/>
</dbReference>
<evidence type="ECO:0000256" key="5">
    <source>
        <dbReference type="ARBA" id="ARBA00035506"/>
    </source>
</evidence>
<reference evidence="7" key="1">
    <citation type="submission" date="2023-01" db="EMBL/GenBank/DDBJ databases">
        <title>Genome assembly of the deep-sea coral Lophelia pertusa.</title>
        <authorList>
            <person name="Herrera S."/>
            <person name="Cordes E."/>
        </authorList>
    </citation>
    <scope>NUCLEOTIDE SEQUENCE</scope>
    <source>
        <strain evidence="7">USNM1676648</strain>
        <tissue evidence="7">Polyp</tissue>
    </source>
</reference>
<organism evidence="7 8">
    <name type="scientific">Desmophyllum pertusum</name>
    <dbReference type="NCBI Taxonomy" id="174260"/>
    <lineage>
        <taxon>Eukaryota</taxon>
        <taxon>Metazoa</taxon>
        <taxon>Cnidaria</taxon>
        <taxon>Anthozoa</taxon>
        <taxon>Hexacorallia</taxon>
        <taxon>Scleractinia</taxon>
        <taxon>Caryophylliina</taxon>
        <taxon>Caryophylliidae</taxon>
        <taxon>Desmophyllum</taxon>
    </lineage>
</organism>
<evidence type="ECO:0000256" key="3">
    <source>
        <dbReference type="ARBA" id="ARBA00023274"/>
    </source>
</evidence>
<dbReference type="CDD" id="cd00336">
    <property type="entry name" value="Ribosomal_L22"/>
    <property type="match status" value="1"/>
</dbReference>
<dbReference type="PANTHER" id="PTHR13501:SF8">
    <property type="entry name" value="LARGE RIBOSOMAL SUBUNIT PROTEIN UL22M"/>
    <property type="match status" value="1"/>
</dbReference>
<dbReference type="Proteomes" id="UP001163046">
    <property type="component" value="Unassembled WGS sequence"/>
</dbReference>
<dbReference type="Pfam" id="PF00237">
    <property type="entry name" value="Ribosomal_L22"/>
    <property type="match status" value="1"/>
</dbReference>
<evidence type="ECO:0000256" key="1">
    <source>
        <dbReference type="ARBA" id="ARBA00009451"/>
    </source>
</evidence>
<comment type="caution">
    <text evidence="7">The sequence shown here is derived from an EMBL/GenBank/DDBJ whole genome shotgun (WGS) entry which is preliminary data.</text>
</comment>
<evidence type="ECO:0000256" key="4">
    <source>
        <dbReference type="ARBA" id="ARBA00035286"/>
    </source>
</evidence>
<dbReference type="AlphaFoldDB" id="A0A9W9ZNX5"/>
<comment type="similarity">
    <text evidence="1 6">Belongs to the universal ribosomal protein uL22 family.</text>
</comment>
<accession>A0A9W9ZNX5</accession>
<dbReference type="PANTHER" id="PTHR13501">
    <property type="entry name" value="CHLOROPLAST 50S RIBOSOMAL PROTEIN L22-RELATED"/>
    <property type="match status" value="1"/>
</dbReference>
<dbReference type="OrthoDB" id="416470at2759"/>
<dbReference type="InterPro" id="IPR036394">
    <property type="entry name" value="Ribosomal_uL22_sf"/>
</dbReference>
<sequence>MAASRVEGLLKIAQFQLRNLTLRPLLCSKLHTSAGRPATFSITRELWGKTPAEIEEEKGIPEPPRETIYHCMRDIKGSPTKFNMVAKQIRGLPIDEAIKQMTFSPKRAAGFVKQVVEEARVIAQEKHGIEDNTYLWIAQSFASKGRYIKKIRYHAKGRRGLMHKKYCHYFLVLQEGSGAEKNKRRQKKHLTELERIQRHPQHIRNSLSWW</sequence>
<evidence type="ECO:0000313" key="7">
    <source>
        <dbReference type="EMBL" id="KAJ7385173.1"/>
    </source>
</evidence>
<evidence type="ECO:0000256" key="6">
    <source>
        <dbReference type="RuleBase" id="RU004005"/>
    </source>
</evidence>
<gene>
    <name evidence="7" type="primary">MRPL22</name>
    <name evidence="7" type="ORF">OS493_017550</name>
</gene>
<proteinExistence type="inferred from homology"/>
<protein>
    <recommendedName>
        <fullName evidence="4">Large ribosomal subunit protein uL22m</fullName>
    </recommendedName>
    <alternativeName>
        <fullName evidence="5">39S ribosomal protein L22, mitochondrial</fullName>
    </alternativeName>
</protein>
<keyword evidence="2 6" id="KW-0689">Ribosomal protein</keyword>
<dbReference type="InterPro" id="IPR001063">
    <property type="entry name" value="Ribosomal_uL22"/>
</dbReference>
<evidence type="ECO:0000313" key="8">
    <source>
        <dbReference type="Proteomes" id="UP001163046"/>
    </source>
</evidence>
<dbReference type="Gene3D" id="3.90.470.10">
    <property type="entry name" value="Ribosomal protein L22/L17"/>
    <property type="match status" value="1"/>
</dbReference>
<dbReference type="EMBL" id="MU825882">
    <property type="protein sequence ID" value="KAJ7385173.1"/>
    <property type="molecule type" value="Genomic_DNA"/>
</dbReference>
<dbReference type="SUPFAM" id="SSF54843">
    <property type="entry name" value="Ribosomal protein L22"/>
    <property type="match status" value="1"/>
</dbReference>
<name>A0A9W9ZNX5_9CNID</name>
<dbReference type="GO" id="GO:0006412">
    <property type="term" value="P:translation"/>
    <property type="evidence" value="ECO:0007669"/>
    <property type="project" value="InterPro"/>
</dbReference>
<dbReference type="GO" id="GO:0003735">
    <property type="term" value="F:structural constituent of ribosome"/>
    <property type="evidence" value="ECO:0007669"/>
    <property type="project" value="InterPro"/>
</dbReference>
<keyword evidence="8" id="KW-1185">Reference proteome</keyword>
<keyword evidence="3 6" id="KW-0687">Ribonucleoprotein</keyword>